<dbReference type="RefSeq" id="WP_268039293.1">
    <property type="nucleotide sequence ID" value="NZ_JAPQER010000001.1"/>
</dbReference>
<sequence length="310" mass="35911">MKRKLIIAICGLLATTSFIGCNKKTPVNNTATSGQAVSDSSKTSLKSKEEQKEILNNFDKLTKENSNEQDIINYVDHNIEGLSKENASILMLGLETFKNGHLTQVYDNWAKNNIDEKIRKEFQYDFTIDKIKDIKDKELKQYLESFVNKGYSILMTEGMYSPMQDYKFFNKYSKYLTDDIKNYIDILSTEYDSPAILDANLNISWDELYKRAENCELFLNTYKDSKARVTIDNLYNSYISAYLLGITYDPQSNKLFDEVKESYLKAAESNSDTKISNIVKEYLKILEKNNYKITEESNKFIENAINDLKK</sequence>
<organism evidence="2 3">
    <name type="scientific">Clostridium aestuarii</name>
    <dbReference type="NCBI Taxonomy" id="338193"/>
    <lineage>
        <taxon>Bacteria</taxon>
        <taxon>Bacillati</taxon>
        <taxon>Bacillota</taxon>
        <taxon>Clostridia</taxon>
        <taxon>Eubacteriales</taxon>
        <taxon>Clostridiaceae</taxon>
        <taxon>Clostridium</taxon>
    </lineage>
</organism>
<protein>
    <recommendedName>
        <fullName evidence="4">Lipoprotein</fullName>
    </recommendedName>
</protein>
<evidence type="ECO:0008006" key="4">
    <source>
        <dbReference type="Google" id="ProtNLM"/>
    </source>
</evidence>
<accession>A0ABT4CW43</accession>
<reference evidence="2" key="1">
    <citation type="submission" date="2022-12" db="EMBL/GenBank/DDBJ databases">
        <authorList>
            <person name="Wang J."/>
        </authorList>
    </citation>
    <scope>NUCLEOTIDE SEQUENCE</scope>
    <source>
        <strain evidence="2">HY-45-18</strain>
    </source>
</reference>
<evidence type="ECO:0000313" key="3">
    <source>
        <dbReference type="Proteomes" id="UP001078443"/>
    </source>
</evidence>
<dbReference type="EMBL" id="JAPQER010000001">
    <property type="protein sequence ID" value="MCY6483027.1"/>
    <property type="molecule type" value="Genomic_DNA"/>
</dbReference>
<gene>
    <name evidence="2" type="ORF">OW763_01500</name>
</gene>
<evidence type="ECO:0000313" key="2">
    <source>
        <dbReference type="EMBL" id="MCY6483027.1"/>
    </source>
</evidence>
<evidence type="ECO:0000256" key="1">
    <source>
        <dbReference type="SAM" id="SignalP"/>
    </source>
</evidence>
<feature type="signal peptide" evidence="1">
    <location>
        <begin position="1"/>
        <end position="20"/>
    </location>
</feature>
<proteinExistence type="predicted"/>
<keyword evidence="1" id="KW-0732">Signal</keyword>
<comment type="caution">
    <text evidence="2">The sequence shown here is derived from an EMBL/GenBank/DDBJ whole genome shotgun (WGS) entry which is preliminary data.</text>
</comment>
<dbReference type="PROSITE" id="PS51257">
    <property type="entry name" value="PROKAR_LIPOPROTEIN"/>
    <property type="match status" value="1"/>
</dbReference>
<feature type="chain" id="PRO_5047057455" description="Lipoprotein" evidence="1">
    <location>
        <begin position="21"/>
        <end position="310"/>
    </location>
</feature>
<dbReference type="Proteomes" id="UP001078443">
    <property type="component" value="Unassembled WGS sequence"/>
</dbReference>
<name>A0ABT4CW43_9CLOT</name>
<keyword evidence="3" id="KW-1185">Reference proteome</keyword>